<sequence>MSDEVHLDLAGHPVRITSHDKVFFPRRGETKLDLVRYYEAVAEPLMATMGGRPVLLERYPDGARGKSFWQKRVPKGAPEWLRTTTVQTVNGTPSNAMVAADIAHVAWAVNMGCLGFHVWPLHVDDRDDVLTFPDRSTSRIEHPDIDVEQWGGVDEREIADELRIDLDPTPTIGFDEARAAARLLQELLEELGIAAFPKTTGKRGIHVYVRLEPRWDSYEVRAAAVALARELERRHPETVTAAWWKEERGPRVFVDYNQNAPHKTVFGAWSVRAKVGGQVSTPFAWEDLDRIDPDELTIETVPRRLAADGDPWAAMYDAPQSLDVLLDMHDADMAAGLMDAPWPPVYPKMPNEPSRVSPSRARKD</sequence>
<dbReference type="PANTHER" id="PTHR42705">
    <property type="entry name" value="BIFUNCTIONAL NON-HOMOLOGOUS END JOINING PROTEIN LIGD"/>
    <property type="match status" value="1"/>
</dbReference>
<dbReference type="NCBIfam" id="TIGR02778">
    <property type="entry name" value="ligD_pol"/>
    <property type="match status" value="1"/>
</dbReference>
<dbReference type="Pfam" id="PF21686">
    <property type="entry name" value="LigD_Prim-Pol"/>
    <property type="match status" value="1"/>
</dbReference>
<dbReference type="GO" id="GO:0016874">
    <property type="term" value="F:ligase activity"/>
    <property type="evidence" value="ECO:0007669"/>
    <property type="project" value="UniProtKB-KW"/>
</dbReference>
<protein>
    <submittedName>
        <fullName evidence="2">ATP-dependent DNA ligase</fullName>
    </submittedName>
</protein>
<dbReference type="AlphaFoldDB" id="A0A346Y4W6"/>
<organism evidence="2 3">
    <name type="scientific">Euzebya pacifica</name>
    <dbReference type="NCBI Taxonomy" id="1608957"/>
    <lineage>
        <taxon>Bacteria</taxon>
        <taxon>Bacillati</taxon>
        <taxon>Actinomycetota</taxon>
        <taxon>Nitriliruptoria</taxon>
        <taxon>Euzebyales</taxon>
    </lineage>
</organism>
<evidence type="ECO:0000259" key="1">
    <source>
        <dbReference type="Pfam" id="PF21686"/>
    </source>
</evidence>
<keyword evidence="2" id="KW-0436">Ligase</keyword>
<dbReference type="InterPro" id="IPR052171">
    <property type="entry name" value="NHEJ_LigD"/>
</dbReference>
<dbReference type="SUPFAM" id="SSF56747">
    <property type="entry name" value="Prim-pol domain"/>
    <property type="match status" value="1"/>
</dbReference>
<accession>A0A346Y4W6</accession>
<name>A0A346Y4W6_9ACTN</name>
<dbReference type="RefSeq" id="WP_114593686.1">
    <property type="nucleotide sequence ID" value="NZ_CP031165.1"/>
</dbReference>
<dbReference type="InterPro" id="IPR014145">
    <property type="entry name" value="LigD_pol_dom"/>
</dbReference>
<reference evidence="2 3" key="1">
    <citation type="submission" date="2018-09" db="EMBL/GenBank/DDBJ databases">
        <title>Complete genome sequence of Euzebya sp. DY32-46 isolated from seawater of Pacific Ocean.</title>
        <authorList>
            <person name="Xu L."/>
            <person name="Wu Y.-H."/>
            <person name="Xu X.-W."/>
        </authorList>
    </citation>
    <scope>NUCLEOTIDE SEQUENCE [LARGE SCALE GENOMIC DNA]</scope>
    <source>
        <strain evidence="2 3">DY32-46</strain>
    </source>
</reference>
<proteinExistence type="predicted"/>
<dbReference type="PANTHER" id="PTHR42705:SF3">
    <property type="entry name" value="ATP-DEPENDENT DNA LIGASE"/>
    <property type="match status" value="1"/>
</dbReference>
<dbReference type="OrthoDB" id="4296267at2"/>
<dbReference type="EMBL" id="CP031165">
    <property type="protein sequence ID" value="AXV09513.1"/>
    <property type="molecule type" value="Genomic_DNA"/>
</dbReference>
<dbReference type="Gene3D" id="3.90.920.10">
    <property type="entry name" value="DNA primase, PRIM domain"/>
    <property type="match status" value="1"/>
</dbReference>
<keyword evidence="3" id="KW-1185">Reference proteome</keyword>
<dbReference type="Proteomes" id="UP000264006">
    <property type="component" value="Chromosome"/>
</dbReference>
<evidence type="ECO:0000313" key="3">
    <source>
        <dbReference type="Proteomes" id="UP000264006"/>
    </source>
</evidence>
<feature type="domain" description="DNA ligase D polymerase" evidence="1">
    <location>
        <begin position="30"/>
        <end position="312"/>
    </location>
</feature>
<evidence type="ECO:0000313" key="2">
    <source>
        <dbReference type="EMBL" id="AXV09513.1"/>
    </source>
</evidence>
<dbReference type="KEGG" id="euz:DVS28_a4856"/>
<gene>
    <name evidence="2" type="ORF">DVS28_a4856</name>
</gene>